<evidence type="ECO:0008006" key="4">
    <source>
        <dbReference type="Google" id="ProtNLM"/>
    </source>
</evidence>
<keyword evidence="1" id="KW-1133">Transmembrane helix</keyword>
<dbReference type="Proteomes" id="UP000195728">
    <property type="component" value="Unassembled WGS sequence"/>
</dbReference>
<feature type="transmembrane region" description="Helical" evidence="1">
    <location>
        <begin position="108"/>
        <end position="129"/>
    </location>
</feature>
<evidence type="ECO:0000313" key="3">
    <source>
        <dbReference type="Proteomes" id="UP000195728"/>
    </source>
</evidence>
<feature type="transmembrane region" description="Helical" evidence="1">
    <location>
        <begin position="135"/>
        <end position="153"/>
    </location>
</feature>
<feature type="transmembrane region" description="Helical" evidence="1">
    <location>
        <begin position="12"/>
        <end position="30"/>
    </location>
</feature>
<evidence type="ECO:0000256" key="1">
    <source>
        <dbReference type="SAM" id="Phobius"/>
    </source>
</evidence>
<keyword evidence="1" id="KW-0472">Membrane</keyword>
<evidence type="ECO:0000313" key="2">
    <source>
        <dbReference type="EMBL" id="SCB88895.1"/>
    </source>
</evidence>
<organism evidence="2 3">
    <name type="scientific">Bacillus wiedmannii</name>
    <dbReference type="NCBI Taxonomy" id="1890302"/>
    <lineage>
        <taxon>Bacteria</taxon>
        <taxon>Bacillati</taxon>
        <taxon>Bacillota</taxon>
        <taxon>Bacilli</taxon>
        <taxon>Bacillales</taxon>
        <taxon>Bacillaceae</taxon>
        <taxon>Bacillus</taxon>
        <taxon>Bacillus cereus group</taxon>
    </lineage>
</organism>
<sequence length="158" mass="18628">MMNKIAVSYIVNVLRFVIACWAFIELYYAWIELANIIETEKLPFEVTINMIPLGMLTIVAIITTIFYKVQKKKHKALSYWMYPLLFPQTDEREKEITQKACRTTFISFWYGVVIAIGFLTLSPVANLYIPGYPLYILFFMLFVQMTVFYVSLYRNKLV</sequence>
<gene>
    <name evidence="2" type="ORF">BC10311_00640</name>
</gene>
<dbReference type="EMBL" id="FMBG01000009">
    <property type="protein sequence ID" value="SCB88895.1"/>
    <property type="molecule type" value="Genomic_DNA"/>
</dbReference>
<feature type="transmembrane region" description="Helical" evidence="1">
    <location>
        <begin position="50"/>
        <end position="69"/>
    </location>
</feature>
<keyword evidence="1" id="KW-0812">Transmembrane</keyword>
<proteinExistence type="predicted"/>
<reference evidence="2 3" key="1">
    <citation type="submission" date="2016-08" db="EMBL/GenBank/DDBJ databases">
        <authorList>
            <person name="Loux V."/>
            <person name="Rue O."/>
        </authorList>
    </citation>
    <scope>NUCLEOTIDE SEQUENCE [LARGE SCALE GENOMIC DNA]</scope>
    <source>
        <strain evidence="2 3">WSBC_10311</strain>
    </source>
</reference>
<protein>
    <recommendedName>
        <fullName evidence="4">DUF2178 domain-containing protein</fullName>
    </recommendedName>
</protein>
<accession>A0AB37YKR6</accession>
<dbReference type="AlphaFoldDB" id="A0AB37YKR6"/>
<name>A0AB37YKR6_9BACI</name>
<comment type="caution">
    <text evidence="2">The sequence shown here is derived from an EMBL/GenBank/DDBJ whole genome shotgun (WGS) entry which is preliminary data.</text>
</comment>